<comment type="catalytic activity">
    <reaction evidence="8">
        <text>L-threonyl-[protein] + ATP = O-phospho-L-threonyl-[protein] + ADP + H(+)</text>
        <dbReference type="Rhea" id="RHEA:46608"/>
        <dbReference type="Rhea" id="RHEA-COMP:11060"/>
        <dbReference type="Rhea" id="RHEA-COMP:11605"/>
        <dbReference type="ChEBI" id="CHEBI:15378"/>
        <dbReference type="ChEBI" id="CHEBI:30013"/>
        <dbReference type="ChEBI" id="CHEBI:30616"/>
        <dbReference type="ChEBI" id="CHEBI:61977"/>
        <dbReference type="ChEBI" id="CHEBI:456216"/>
        <dbReference type="EC" id="2.7.11.1"/>
    </reaction>
</comment>
<dbReference type="AlphaFoldDB" id="A0A8T0LG48"/>
<evidence type="ECO:0000313" key="12">
    <source>
        <dbReference type="Proteomes" id="UP000743370"/>
    </source>
</evidence>
<sequence>MWDGDWTVFSRETGTVILQTAGDWTVFSRETGTVILQTAGSCHSCDMQLDLGFFRIPIVTLSVLLYSGTGDLSVSFQAFVLVLKLLKLNADKCIMIVTVGMKFYAAEVLVALEYLHMLGIIYRDLKPENVLVRSDGHIMLSDFDLSLCSDAIPAVESSDPLLPHTYTHSYTPPPTRSHSFISPFSCFSNRGFRSRDMRVVEPNRLFVAEPVSARSCSFVGTHEYVSPEVASGRSHGLNLALIRMQTPPLVPSSRRTKTTSLYPAKGLLTKTKSKRKTQALVAMAKEKQQQQEEDYHKMLRSYLGLSFSMFLATLANNSVPALQGKKQCMGSIKHCHRGQMVENHF</sequence>
<organism evidence="11 12">
    <name type="scientific">Phaseolus angularis</name>
    <name type="common">Azuki bean</name>
    <name type="synonym">Vigna angularis</name>
    <dbReference type="NCBI Taxonomy" id="3914"/>
    <lineage>
        <taxon>Eukaryota</taxon>
        <taxon>Viridiplantae</taxon>
        <taxon>Streptophyta</taxon>
        <taxon>Embryophyta</taxon>
        <taxon>Tracheophyta</taxon>
        <taxon>Spermatophyta</taxon>
        <taxon>Magnoliopsida</taxon>
        <taxon>eudicotyledons</taxon>
        <taxon>Gunneridae</taxon>
        <taxon>Pentapetalae</taxon>
        <taxon>rosids</taxon>
        <taxon>fabids</taxon>
        <taxon>Fabales</taxon>
        <taxon>Fabaceae</taxon>
        <taxon>Papilionoideae</taxon>
        <taxon>50 kb inversion clade</taxon>
        <taxon>NPAAA clade</taxon>
        <taxon>indigoferoid/millettioid clade</taxon>
        <taxon>Phaseoleae</taxon>
        <taxon>Vigna</taxon>
    </lineage>
</organism>
<name>A0A8T0LG48_PHAAN</name>
<keyword evidence="3" id="KW-0723">Serine/threonine-protein kinase</keyword>
<comment type="caution">
    <text evidence="11">The sequence shown here is derived from an EMBL/GenBank/DDBJ whole genome shotgun (WGS) entry which is preliminary data.</text>
</comment>
<gene>
    <name evidence="11" type="ORF">HKW66_Vig0010860</name>
</gene>
<evidence type="ECO:0000256" key="8">
    <source>
        <dbReference type="ARBA" id="ARBA00047899"/>
    </source>
</evidence>
<dbReference type="FunFam" id="1.10.510.10:FF:000294">
    <property type="entry name" value="Serine/threonine-protein kinase OXI1"/>
    <property type="match status" value="1"/>
</dbReference>
<dbReference type="Gene3D" id="1.10.510.10">
    <property type="entry name" value="Transferase(Phosphotransferase) domain 1"/>
    <property type="match status" value="1"/>
</dbReference>
<dbReference type="EC" id="2.7.11.1" evidence="2"/>
<dbReference type="PANTHER" id="PTHR45637">
    <property type="entry name" value="FLIPPASE KINASE 1-RELATED"/>
    <property type="match status" value="1"/>
</dbReference>
<comment type="catalytic activity">
    <reaction evidence="9">
        <text>L-seryl-[protein] + ATP = O-phospho-L-seryl-[protein] + ADP + H(+)</text>
        <dbReference type="Rhea" id="RHEA:17989"/>
        <dbReference type="Rhea" id="RHEA-COMP:9863"/>
        <dbReference type="Rhea" id="RHEA-COMP:11604"/>
        <dbReference type="ChEBI" id="CHEBI:15378"/>
        <dbReference type="ChEBI" id="CHEBI:29999"/>
        <dbReference type="ChEBI" id="CHEBI:30616"/>
        <dbReference type="ChEBI" id="CHEBI:83421"/>
        <dbReference type="ChEBI" id="CHEBI:456216"/>
        <dbReference type="EC" id="2.7.11.1"/>
    </reaction>
</comment>
<evidence type="ECO:0000313" key="11">
    <source>
        <dbReference type="EMBL" id="KAG2410421.1"/>
    </source>
</evidence>
<dbReference type="PROSITE" id="PS00108">
    <property type="entry name" value="PROTEIN_KINASE_ST"/>
    <property type="match status" value="1"/>
</dbReference>
<evidence type="ECO:0000256" key="1">
    <source>
        <dbReference type="ARBA" id="ARBA00009903"/>
    </source>
</evidence>
<keyword evidence="6 11" id="KW-0418">Kinase</keyword>
<dbReference type="InterPro" id="IPR011009">
    <property type="entry name" value="Kinase-like_dom_sf"/>
</dbReference>
<dbReference type="Proteomes" id="UP000743370">
    <property type="component" value="Unassembled WGS sequence"/>
</dbReference>
<evidence type="ECO:0000256" key="3">
    <source>
        <dbReference type="ARBA" id="ARBA00022527"/>
    </source>
</evidence>
<evidence type="ECO:0000256" key="7">
    <source>
        <dbReference type="ARBA" id="ARBA00022840"/>
    </source>
</evidence>
<keyword evidence="5" id="KW-0547">Nucleotide-binding</keyword>
<evidence type="ECO:0000256" key="4">
    <source>
        <dbReference type="ARBA" id="ARBA00022679"/>
    </source>
</evidence>
<comment type="similarity">
    <text evidence="1">Belongs to the protein kinase superfamily. AGC Ser/Thr protein kinase family.</text>
</comment>
<evidence type="ECO:0000256" key="2">
    <source>
        <dbReference type="ARBA" id="ARBA00012513"/>
    </source>
</evidence>
<feature type="domain" description="Protein kinase" evidence="10">
    <location>
        <begin position="1"/>
        <end position="311"/>
    </location>
</feature>
<dbReference type="SUPFAM" id="SSF56112">
    <property type="entry name" value="Protein kinase-like (PK-like)"/>
    <property type="match status" value="1"/>
</dbReference>
<dbReference type="SMART" id="SM00220">
    <property type="entry name" value="S_TKc"/>
    <property type="match status" value="1"/>
</dbReference>
<evidence type="ECO:0000256" key="5">
    <source>
        <dbReference type="ARBA" id="ARBA00022741"/>
    </source>
</evidence>
<protein>
    <recommendedName>
        <fullName evidence="2">non-specific serine/threonine protein kinase</fullName>
        <ecNumber evidence="2">2.7.11.1</ecNumber>
    </recommendedName>
</protein>
<accession>A0A8T0LG48</accession>
<proteinExistence type="inferred from homology"/>
<dbReference type="InterPro" id="IPR000719">
    <property type="entry name" value="Prot_kinase_dom"/>
</dbReference>
<dbReference type="PROSITE" id="PS50011">
    <property type="entry name" value="PROTEIN_KINASE_DOM"/>
    <property type="match status" value="1"/>
</dbReference>
<keyword evidence="4" id="KW-0808">Transferase</keyword>
<evidence type="ECO:0000259" key="10">
    <source>
        <dbReference type="PROSITE" id="PS50011"/>
    </source>
</evidence>
<reference evidence="11 12" key="1">
    <citation type="submission" date="2020-05" db="EMBL/GenBank/DDBJ databases">
        <title>Vigna angularis (adzuki bean) Var. LongXiaoDou No. 4 denovo assembly.</title>
        <authorList>
            <person name="Xiang H."/>
        </authorList>
    </citation>
    <scope>NUCLEOTIDE SEQUENCE [LARGE SCALE GENOMIC DNA]</scope>
    <source>
        <tissue evidence="11">Leaf</tissue>
    </source>
</reference>
<keyword evidence="7" id="KW-0067">ATP-binding</keyword>
<dbReference type="Pfam" id="PF00069">
    <property type="entry name" value="Pkinase"/>
    <property type="match status" value="1"/>
</dbReference>
<dbReference type="GO" id="GO:0004674">
    <property type="term" value="F:protein serine/threonine kinase activity"/>
    <property type="evidence" value="ECO:0007669"/>
    <property type="project" value="UniProtKB-KW"/>
</dbReference>
<dbReference type="EMBL" id="JABFOF010000001">
    <property type="protein sequence ID" value="KAG2410421.1"/>
    <property type="molecule type" value="Genomic_DNA"/>
</dbReference>
<evidence type="ECO:0000256" key="9">
    <source>
        <dbReference type="ARBA" id="ARBA00048679"/>
    </source>
</evidence>
<dbReference type="InterPro" id="IPR008271">
    <property type="entry name" value="Ser/Thr_kinase_AS"/>
</dbReference>
<dbReference type="GO" id="GO:0005524">
    <property type="term" value="F:ATP binding"/>
    <property type="evidence" value="ECO:0007669"/>
    <property type="project" value="UniProtKB-KW"/>
</dbReference>
<evidence type="ECO:0000256" key="6">
    <source>
        <dbReference type="ARBA" id="ARBA00022777"/>
    </source>
</evidence>